<feature type="region of interest" description="Disordered" evidence="1">
    <location>
        <begin position="324"/>
        <end position="467"/>
    </location>
</feature>
<dbReference type="EMBL" id="BPVZ01000210">
    <property type="protein sequence ID" value="GKV46540.1"/>
    <property type="molecule type" value="Genomic_DNA"/>
</dbReference>
<feature type="compositionally biased region" description="Basic and acidic residues" evidence="1">
    <location>
        <begin position="505"/>
        <end position="521"/>
    </location>
</feature>
<organism evidence="3 4">
    <name type="scientific">Rubroshorea leprosula</name>
    <dbReference type="NCBI Taxonomy" id="152421"/>
    <lineage>
        <taxon>Eukaryota</taxon>
        <taxon>Viridiplantae</taxon>
        <taxon>Streptophyta</taxon>
        <taxon>Embryophyta</taxon>
        <taxon>Tracheophyta</taxon>
        <taxon>Spermatophyta</taxon>
        <taxon>Magnoliopsida</taxon>
        <taxon>eudicotyledons</taxon>
        <taxon>Gunneridae</taxon>
        <taxon>Pentapetalae</taxon>
        <taxon>rosids</taxon>
        <taxon>malvids</taxon>
        <taxon>Malvales</taxon>
        <taxon>Dipterocarpaceae</taxon>
        <taxon>Rubroshorea</taxon>
    </lineage>
</organism>
<dbReference type="SUPFAM" id="SSF56219">
    <property type="entry name" value="DNase I-like"/>
    <property type="match status" value="1"/>
</dbReference>
<dbReference type="Gene3D" id="3.60.10.10">
    <property type="entry name" value="Endonuclease/exonuclease/phosphatase"/>
    <property type="match status" value="1"/>
</dbReference>
<sequence length="1745" mass="201086">MEGQRIIRSQTKGEMGVIDNRKVWQEKGKSANWAGFEYNVDPGEYAWLEGCYVGTVYSVEMVRNLQEKFYMEGYFACRIRAMGGKLVLLDCDDKNELKHLVESASEWLGQWFAEVKPWSPDKVADERFVWVRCQGAPLNVWGSDFFAKMGSSWGKFICLDDNTSQKRRFDVARFLLSTPIMNTISVLRQIKINGVMHNVKFTEEEFTNSFFSLKQDFMPTFQSESENEESWSLESDKEDSDLEKIAEMEQEFMGDDKLAEEDDEVAYSNGHSDGKFLSHDVQVKKGRIEAGAGSLVQVQNSNEDYHSAAEKGTWQQQEKLKGAVEKLGFKENHRRRLKGKPKSHGSSPSFEESTNEGLGQGLRGLGPSVGQLMEMNKDKRSKAVISEDGEGDSVQQKIGAAEEKMQSPNQMGSRGDKEASTVEEVRESVMWEHDGDDDQKQLSNQEGSRGAKMSLSEEEGGAPTQWDLDGDAEQRQILKQKGALAFQQKRKKKIRLCSAIYRREGAEGGERRRKKKDESAKQIRKSKKGSLMPVFLASPNSEIAGESIGDSGIANCNRAWKEQMHSHLAKEIWDLAKQLGATAEKDEVIVQRIEEMERRDRQNKEEMVNRAAEEAKKGLSGGLLCIWDLSVFKMMEVVEGRYFMGVFGVWGEEQIPVHLINIYSPCTLVGKRELWEELGNLINRRKGRWCLGGDFNAVTKVEERAGCKDTTTEMNEFNSFIQDAGLIDLALIGRKYTWYSSNGRQMSRIDRFLINADWFEKWSDMKQWGLGRTVSDHCPLVLKNEKIDWGPKPFKFFNVWLEQHECKELIRKAWNSTGEDGRKGFRLKEKLKGTKKALKEWSGNHMSEVDRKIKDAKKMIASLDEKGETVQLSEEDANKRKDCFLDLWENLKIKERMWQQKSRKMWLRDGDANTRFFHNCVKGRWRRNEINSIQVNGKQIREVGELKEGVARYFQDLFTESNWLRPKLDGINFKQLSHADNESLMAEFSEDEIKNVVWDCEPTKSPGPDGFNFKFIKAMWEVIKQDIIGYIQEFHERGKIEKGANASFIVLIPKIENPQRIEDYRPISLIGVMYKILAKLLANRLRKVLDKIIGEQQMAFIKGRQLLDGVIIANEVIEEAKRKKKNSFLLKVDVEKAYDNVCWDFIDYMLLRMGFTATWRKWMKECLQSSTVSILINGSPTRQFPISKGIRQGDPLSPFLFLIVAEGLNGLMLSAVGKNLYKGVRIGNEEVSVSHLQFADDTIFFGEASKENIQVIKCILRTFELASGLKINYGKSQLMGIGVEEDWKKRMAYTLHCKEGELPVKYLGVQIGGNHRKLTMWQPLVNSFKKKLASWKGRDLSMGGRIALINSVLSSLPVFQMSAYLLPKGILYSLDKIRRKFLWGGEGEGKKINWVSWERVCRSKEEGGLGVKDLKKFNVALMGKWLSRLANMEEGLWKSVIVGKYGAEGGHWLDWVRDGRNIGSLWWRDVRRLKAGKGVNARWLWEDFRLKIGEGRGIKFWWDSWCGEECLANKFPRLYLLSTGKGKECHEMGKVERATWKWNLTWRRKLFEWEEEAARELKGMIEEVKITPGCPNRWEWSLSKEGQYSTKIAYQRLSMLRKNPEEEKIFKRVWNPIVPSKVAVFNWKSLLDRIPTKLNLIKKGVIKDMAEGNCVLCEEETEDTNHLFLECRVARRLWIACANWWGTNFTLHRDCWTTFQHFGTWTTKPHISEGWDCIWNTVLWTIWMARNGKVFHDSKSFGLDD</sequence>
<dbReference type="InterPro" id="IPR036691">
    <property type="entry name" value="Endo/exonu/phosph_ase_sf"/>
</dbReference>
<dbReference type="Pfam" id="PF00078">
    <property type="entry name" value="RVT_1"/>
    <property type="match status" value="1"/>
</dbReference>
<evidence type="ECO:0000256" key="1">
    <source>
        <dbReference type="SAM" id="MobiDB-lite"/>
    </source>
</evidence>
<dbReference type="PANTHER" id="PTHR33116">
    <property type="entry name" value="REVERSE TRANSCRIPTASE ZINC-BINDING DOMAIN-CONTAINING PROTEIN-RELATED-RELATED"/>
    <property type="match status" value="1"/>
</dbReference>
<evidence type="ECO:0000259" key="2">
    <source>
        <dbReference type="PROSITE" id="PS50878"/>
    </source>
</evidence>
<proteinExistence type="predicted"/>
<keyword evidence="4" id="KW-1185">Reference proteome</keyword>
<dbReference type="Pfam" id="PF13966">
    <property type="entry name" value="zf-RVT"/>
    <property type="match status" value="1"/>
</dbReference>
<accession>A0AAV5M9L0</accession>
<dbReference type="InterPro" id="IPR026960">
    <property type="entry name" value="RVT-Znf"/>
</dbReference>
<feature type="region of interest" description="Disordered" evidence="1">
    <location>
        <begin position="505"/>
        <end position="526"/>
    </location>
</feature>
<feature type="compositionally biased region" description="Basic and acidic residues" evidence="1">
    <location>
        <begin position="414"/>
        <end position="433"/>
    </location>
</feature>
<protein>
    <recommendedName>
        <fullName evidence="2">Reverse transcriptase domain-containing protein</fullName>
    </recommendedName>
</protein>
<comment type="caution">
    <text evidence="3">The sequence shown here is derived from an EMBL/GenBank/DDBJ whole genome shotgun (WGS) entry which is preliminary data.</text>
</comment>
<dbReference type="PANTHER" id="PTHR33116:SF75">
    <property type="entry name" value="RIBONUCLEASE H PROTEIN"/>
    <property type="match status" value="1"/>
</dbReference>
<dbReference type="InterPro" id="IPR000477">
    <property type="entry name" value="RT_dom"/>
</dbReference>
<evidence type="ECO:0000313" key="3">
    <source>
        <dbReference type="EMBL" id="GKV46540.1"/>
    </source>
</evidence>
<feature type="domain" description="Reverse transcriptase" evidence="2">
    <location>
        <begin position="1033"/>
        <end position="1311"/>
    </location>
</feature>
<dbReference type="Proteomes" id="UP001054252">
    <property type="component" value="Unassembled WGS sequence"/>
</dbReference>
<dbReference type="SUPFAM" id="SSF56672">
    <property type="entry name" value="DNA/RNA polymerases"/>
    <property type="match status" value="1"/>
</dbReference>
<evidence type="ECO:0000313" key="4">
    <source>
        <dbReference type="Proteomes" id="UP001054252"/>
    </source>
</evidence>
<name>A0AAV5M9L0_9ROSI</name>
<dbReference type="CDD" id="cd01650">
    <property type="entry name" value="RT_nLTR_like"/>
    <property type="match status" value="1"/>
</dbReference>
<feature type="compositionally biased region" description="Basic residues" evidence="1">
    <location>
        <begin position="332"/>
        <end position="343"/>
    </location>
</feature>
<dbReference type="PROSITE" id="PS50878">
    <property type="entry name" value="RT_POL"/>
    <property type="match status" value="1"/>
</dbReference>
<dbReference type="InterPro" id="IPR043502">
    <property type="entry name" value="DNA/RNA_pol_sf"/>
</dbReference>
<gene>
    <name evidence="3" type="ORF">SLEP1_g53515</name>
</gene>
<reference evidence="3 4" key="1">
    <citation type="journal article" date="2021" name="Commun. Biol.">
        <title>The genome of Shorea leprosula (Dipterocarpaceae) highlights the ecological relevance of drought in aseasonal tropical rainforests.</title>
        <authorList>
            <person name="Ng K.K.S."/>
            <person name="Kobayashi M.J."/>
            <person name="Fawcett J.A."/>
            <person name="Hatakeyama M."/>
            <person name="Paape T."/>
            <person name="Ng C.H."/>
            <person name="Ang C.C."/>
            <person name="Tnah L.H."/>
            <person name="Lee C.T."/>
            <person name="Nishiyama T."/>
            <person name="Sese J."/>
            <person name="O'Brien M.J."/>
            <person name="Copetti D."/>
            <person name="Mohd Noor M.I."/>
            <person name="Ong R.C."/>
            <person name="Putra M."/>
            <person name="Sireger I.Z."/>
            <person name="Indrioko S."/>
            <person name="Kosugi Y."/>
            <person name="Izuno A."/>
            <person name="Isagi Y."/>
            <person name="Lee S.L."/>
            <person name="Shimizu K.K."/>
        </authorList>
    </citation>
    <scope>NUCLEOTIDE SEQUENCE [LARGE SCALE GENOMIC DNA]</scope>
    <source>
        <strain evidence="3">214</strain>
    </source>
</reference>